<dbReference type="AlphaFoldDB" id="A0AA97I3Y0"/>
<organism evidence="2 3">
    <name type="scientific">Methanochimaera problematica</name>
    <dbReference type="NCBI Taxonomy" id="2609417"/>
    <lineage>
        <taxon>Archaea</taxon>
        <taxon>Methanobacteriati</taxon>
        <taxon>Methanobacteriota</taxon>
        <taxon>Stenosarchaea group</taxon>
        <taxon>Methanomicrobia</taxon>
        <taxon>Methanomicrobiales</taxon>
        <taxon>Methanomicrobiaceae</taxon>
        <taxon>Methanochimaera</taxon>
    </lineage>
</organism>
<comment type="similarity">
    <text evidence="1">Belongs to the UPF0305 family.</text>
</comment>
<name>A0AA97I3Y0_9EURY</name>
<evidence type="ECO:0000313" key="2">
    <source>
        <dbReference type="EMBL" id="WOF17158.1"/>
    </source>
</evidence>
<dbReference type="EMBL" id="CP043875">
    <property type="protein sequence ID" value="WOF17158.1"/>
    <property type="molecule type" value="Genomic_DNA"/>
</dbReference>
<accession>A0AA97I3Y0</accession>
<reference evidence="2 3" key="1">
    <citation type="submission" date="2019-09" db="EMBL/GenBank/DDBJ databases">
        <title>The complete genome of Methanoplanus sp. FWC-SCC4.</title>
        <authorList>
            <person name="Chen S.-C."/>
            <person name="Zhou Y.-Z."/>
            <person name="Lai M.-C."/>
        </authorList>
    </citation>
    <scope>NUCLEOTIDE SEQUENCE [LARGE SCALE GENOMIC DNA]</scope>
    <source>
        <strain evidence="2 3">FWC-SCC4</strain>
    </source>
</reference>
<keyword evidence="3" id="KW-1185">Reference proteome</keyword>
<dbReference type="Pfam" id="PF09888">
    <property type="entry name" value="DUF2115"/>
    <property type="match status" value="1"/>
</dbReference>
<dbReference type="Proteomes" id="UP001301797">
    <property type="component" value="Chromosome"/>
</dbReference>
<dbReference type="RefSeq" id="WP_317136616.1">
    <property type="nucleotide sequence ID" value="NZ_CP043875.1"/>
</dbReference>
<evidence type="ECO:0000313" key="3">
    <source>
        <dbReference type="Proteomes" id="UP001301797"/>
    </source>
</evidence>
<dbReference type="GeneID" id="85230692"/>
<gene>
    <name evidence="2" type="ORF">F1737_10945</name>
</gene>
<protein>
    <recommendedName>
        <fullName evidence="1">UPF0305 protein F1737_10945</fullName>
    </recommendedName>
</protein>
<dbReference type="HAMAP" id="MF_00763">
    <property type="entry name" value="UPF0305"/>
    <property type="match status" value="1"/>
</dbReference>
<dbReference type="KEGG" id="mefw:F1737_10945"/>
<sequence>MIDLIGNEIEKYPLKCFNEMMENFREKTVHIDERYREKLLEKVGEQIFDTYHELMLLHRERKYNDFLKAPDKKSSQYWKMVLMACRGKACEKDPLHLYLKYLLAGFTMFVLEKPAHPAGTPFPGGSSVEEDYGEYFCPVRDKADDVLYSLCPFCPAKQSSEYMLSYSKNHRKRKEKEGHIQNYFTNFKG</sequence>
<evidence type="ECO:0000256" key="1">
    <source>
        <dbReference type="HAMAP-Rule" id="MF_00763"/>
    </source>
</evidence>
<dbReference type="InterPro" id="IPR019215">
    <property type="entry name" value="DUF2115"/>
</dbReference>
<proteinExistence type="inferred from homology"/>